<reference evidence="3" key="1">
    <citation type="submission" date="2016-11" db="EMBL/GenBank/DDBJ databases">
        <authorList>
            <person name="Varghese N."/>
            <person name="Submissions S."/>
        </authorList>
    </citation>
    <scope>NUCLEOTIDE SEQUENCE [LARGE SCALE GENOMIC DNA]</scope>
    <source>
        <strain evidence="3">DSM 19055</strain>
    </source>
</reference>
<gene>
    <name evidence="2" type="ORF">SAMN05421866_2440</name>
</gene>
<accession>A0A1M5RLY9</accession>
<evidence type="ECO:0000313" key="3">
    <source>
        <dbReference type="Proteomes" id="UP000184047"/>
    </source>
</evidence>
<feature type="region of interest" description="Disordered" evidence="1">
    <location>
        <begin position="33"/>
        <end position="73"/>
    </location>
</feature>
<evidence type="ECO:0000256" key="1">
    <source>
        <dbReference type="SAM" id="MobiDB-lite"/>
    </source>
</evidence>
<evidence type="ECO:0000313" key="2">
    <source>
        <dbReference type="EMBL" id="SHH27324.1"/>
    </source>
</evidence>
<dbReference type="OrthoDB" id="1275246at2"/>
<dbReference type="Proteomes" id="UP000184047">
    <property type="component" value="Unassembled WGS sequence"/>
</dbReference>
<dbReference type="AlphaFoldDB" id="A0A1M5RLY9"/>
<keyword evidence="3" id="KW-1185">Reference proteome</keyword>
<name>A0A1M5RLY9_9FLAO</name>
<organism evidence="2 3">
    <name type="scientific">Chryseobacterium oranimense</name>
    <dbReference type="NCBI Taxonomy" id="421058"/>
    <lineage>
        <taxon>Bacteria</taxon>
        <taxon>Pseudomonadati</taxon>
        <taxon>Bacteroidota</taxon>
        <taxon>Flavobacteriia</taxon>
        <taxon>Flavobacteriales</taxon>
        <taxon>Weeksellaceae</taxon>
        <taxon>Chryseobacterium group</taxon>
        <taxon>Chryseobacterium</taxon>
    </lineage>
</organism>
<protein>
    <submittedName>
        <fullName evidence="2">Uncharacterized protein</fullName>
    </submittedName>
</protein>
<dbReference type="STRING" id="421058.SAMN05421866_2440"/>
<dbReference type="RefSeq" id="WP_040995203.1">
    <property type="nucleotide sequence ID" value="NZ_FQWT01000003.1"/>
</dbReference>
<feature type="compositionally biased region" description="Basic and acidic residues" evidence="1">
    <location>
        <begin position="61"/>
        <end position="73"/>
    </location>
</feature>
<proteinExistence type="predicted"/>
<dbReference type="EMBL" id="FQWT01000003">
    <property type="protein sequence ID" value="SHH27324.1"/>
    <property type="molecule type" value="Genomic_DNA"/>
</dbReference>
<sequence length="73" mass="7898">MKFTLLLMLLGLTVLSCKKETKVDNTTVSDSTVVDTMPSDTMTAPANPMPADTMRTGDTASVRKMDSARTTKK</sequence>
<dbReference type="PROSITE" id="PS51257">
    <property type="entry name" value="PROKAR_LIPOPROTEIN"/>
    <property type="match status" value="1"/>
</dbReference>
<dbReference type="eggNOG" id="ENOG50314SM">
    <property type="taxonomic scope" value="Bacteria"/>
</dbReference>